<dbReference type="InterPro" id="IPR036291">
    <property type="entry name" value="NAD(P)-bd_dom_sf"/>
</dbReference>
<sequence>MVRIGYGATAMATRPSVMIAGCGDVGIRLGLQLSRAGWTVYGLRRQAASLPVPILPVRGDLASSEVPRGWPNGKLDYLVYAASANQHDEPGYRQAYVEGLRHALGWLEQRGQRPKRVFFVSSTGVYAQNGGEWIDETSATEPTGYTGQVMLEAEQLALECGYPATRVRMAGLYDPVRPWMQNQVRSGLRVERDPPQYSNRIHRDDAAALLACLLQTDLAGGDLEDCYLGVDDDPAPLHEVVDWLRERLGVTQWSEQTMTRRAGSKRCSNARARALGWVPQYSSYRNGYASIRPGKG</sequence>
<dbReference type="GO" id="GO:0005737">
    <property type="term" value="C:cytoplasm"/>
    <property type="evidence" value="ECO:0007669"/>
    <property type="project" value="TreeGrafter"/>
</dbReference>
<reference evidence="1 2" key="1">
    <citation type="submission" date="2019-07" db="EMBL/GenBank/DDBJ databases">
        <title>Deep subsurface shale carbon reservoir microbial communities from Ohio and West Virginia, USA.</title>
        <authorList>
            <person name="Wrighton K."/>
        </authorList>
    </citation>
    <scope>NUCLEOTIDE SEQUENCE [LARGE SCALE GENOMIC DNA]</scope>
    <source>
        <strain evidence="1 2">NP_8Ht</strain>
    </source>
</reference>
<dbReference type="InterPro" id="IPR051783">
    <property type="entry name" value="NAD(P)-dependent_oxidoreduct"/>
</dbReference>
<protein>
    <submittedName>
        <fullName evidence="1">Nucleoside-diphosphate-sugar epimerase</fullName>
    </submittedName>
</protein>
<dbReference type="EMBL" id="VNHQ01000013">
    <property type="protein sequence ID" value="TYP64290.1"/>
    <property type="molecule type" value="Genomic_DNA"/>
</dbReference>
<proteinExistence type="predicted"/>
<dbReference type="PANTHER" id="PTHR48079">
    <property type="entry name" value="PROTEIN YEEZ"/>
    <property type="match status" value="1"/>
</dbReference>
<dbReference type="GO" id="GO:0004029">
    <property type="term" value="F:aldehyde dehydrogenase (NAD+) activity"/>
    <property type="evidence" value="ECO:0007669"/>
    <property type="project" value="TreeGrafter"/>
</dbReference>
<evidence type="ECO:0000313" key="2">
    <source>
        <dbReference type="Proteomes" id="UP000324282"/>
    </source>
</evidence>
<gene>
    <name evidence="1" type="ORF">A9A72_1231076</name>
</gene>
<organism evidence="1 2">
    <name type="scientific">Stutzerimonas stutzeri</name>
    <name type="common">Pseudomonas stutzeri</name>
    <dbReference type="NCBI Taxonomy" id="316"/>
    <lineage>
        <taxon>Bacteria</taxon>
        <taxon>Pseudomonadati</taxon>
        <taxon>Pseudomonadota</taxon>
        <taxon>Gammaproteobacteria</taxon>
        <taxon>Pseudomonadales</taxon>
        <taxon>Pseudomonadaceae</taxon>
        <taxon>Stutzerimonas</taxon>
    </lineage>
</organism>
<name>A0A5S5BE03_STUST</name>
<accession>A0A5S5BE03</accession>
<dbReference type="Gene3D" id="3.40.50.720">
    <property type="entry name" value="NAD(P)-binding Rossmann-like Domain"/>
    <property type="match status" value="1"/>
</dbReference>
<dbReference type="Proteomes" id="UP000324282">
    <property type="component" value="Unassembled WGS sequence"/>
</dbReference>
<dbReference type="AlphaFoldDB" id="A0A5S5BE03"/>
<evidence type="ECO:0000313" key="1">
    <source>
        <dbReference type="EMBL" id="TYP64290.1"/>
    </source>
</evidence>
<comment type="caution">
    <text evidence="1">The sequence shown here is derived from an EMBL/GenBank/DDBJ whole genome shotgun (WGS) entry which is preliminary data.</text>
</comment>
<dbReference type="SUPFAM" id="SSF51735">
    <property type="entry name" value="NAD(P)-binding Rossmann-fold domains"/>
    <property type="match status" value="1"/>
</dbReference>
<dbReference type="PANTHER" id="PTHR48079:SF6">
    <property type="entry name" value="NAD(P)-BINDING DOMAIN-CONTAINING PROTEIN-RELATED"/>
    <property type="match status" value="1"/>
</dbReference>